<evidence type="ECO:0000259" key="7">
    <source>
        <dbReference type="Pfam" id="PF08468"/>
    </source>
</evidence>
<reference evidence="8 9" key="1">
    <citation type="submission" date="2024-04" db="EMBL/GenBank/DDBJ databases">
        <title>Draft genome sequence of Thalassolituus maritimus NBRC 116585.</title>
        <authorList>
            <person name="Miyakawa T."/>
            <person name="Kusuya Y."/>
            <person name="Miura T."/>
        </authorList>
    </citation>
    <scope>NUCLEOTIDE SEQUENCE [LARGE SCALE GENOMIC DNA]</scope>
    <source>
        <strain evidence="8 9">5NW40-0001</strain>
    </source>
</reference>
<dbReference type="SUPFAM" id="SSF53335">
    <property type="entry name" value="S-adenosyl-L-methionine-dependent methyltransferases"/>
    <property type="match status" value="1"/>
</dbReference>
<evidence type="ECO:0000256" key="1">
    <source>
        <dbReference type="ARBA" id="ARBA00022490"/>
    </source>
</evidence>
<dbReference type="InterPro" id="IPR007848">
    <property type="entry name" value="Small_mtfrase_dom"/>
</dbReference>
<evidence type="ECO:0000313" key="8">
    <source>
        <dbReference type="EMBL" id="GAA6146100.1"/>
    </source>
</evidence>
<dbReference type="RefSeq" id="WP_353295259.1">
    <property type="nucleotide sequence ID" value="NZ_BAABWH010000005.1"/>
</dbReference>
<dbReference type="PANTHER" id="PTHR47816">
    <property type="entry name" value="RIBOSOMAL RNA SMALL SUBUNIT METHYLTRANSFERASE C"/>
    <property type="match status" value="1"/>
</dbReference>
<dbReference type="Pfam" id="PF08468">
    <property type="entry name" value="MTS_N"/>
    <property type="match status" value="1"/>
</dbReference>
<dbReference type="Proteomes" id="UP001481413">
    <property type="component" value="Unassembled WGS sequence"/>
</dbReference>
<evidence type="ECO:0000256" key="3">
    <source>
        <dbReference type="ARBA" id="ARBA00022603"/>
    </source>
</evidence>
<dbReference type="InterPro" id="IPR029063">
    <property type="entry name" value="SAM-dependent_MTases_sf"/>
</dbReference>
<dbReference type="EMBL" id="BAABWH010000005">
    <property type="protein sequence ID" value="GAA6146100.1"/>
    <property type="molecule type" value="Genomic_DNA"/>
</dbReference>
<protein>
    <submittedName>
        <fullName evidence="8">Class I SAM-dependent methyltransferase</fullName>
    </submittedName>
</protein>
<dbReference type="Gene3D" id="3.40.50.150">
    <property type="entry name" value="Vaccinia Virus protein VP39"/>
    <property type="match status" value="2"/>
</dbReference>
<keyword evidence="9" id="KW-1185">Reference proteome</keyword>
<evidence type="ECO:0000256" key="4">
    <source>
        <dbReference type="ARBA" id="ARBA00022679"/>
    </source>
</evidence>
<keyword evidence="1" id="KW-0963">Cytoplasm</keyword>
<evidence type="ECO:0000256" key="2">
    <source>
        <dbReference type="ARBA" id="ARBA00022552"/>
    </source>
</evidence>
<evidence type="ECO:0000313" key="9">
    <source>
        <dbReference type="Proteomes" id="UP001481413"/>
    </source>
</evidence>
<dbReference type="GO" id="GO:0032259">
    <property type="term" value="P:methylation"/>
    <property type="evidence" value="ECO:0007669"/>
    <property type="project" value="UniProtKB-KW"/>
</dbReference>
<feature type="domain" description="Methyltransferase small" evidence="6">
    <location>
        <begin position="164"/>
        <end position="329"/>
    </location>
</feature>
<dbReference type="CDD" id="cd02440">
    <property type="entry name" value="AdoMet_MTases"/>
    <property type="match status" value="1"/>
</dbReference>
<accession>A0ABQ0A1E5</accession>
<organism evidence="8 9">
    <name type="scientific">Thalassolituus maritimus</name>
    <dbReference type="NCBI Taxonomy" id="484498"/>
    <lineage>
        <taxon>Bacteria</taxon>
        <taxon>Pseudomonadati</taxon>
        <taxon>Pseudomonadota</taxon>
        <taxon>Gammaproteobacteria</taxon>
        <taxon>Oceanospirillales</taxon>
        <taxon>Oceanospirillaceae</taxon>
        <taxon>Thalassolituus</taxon>
    </lineage>
</organism>
<dbReference type="Pfam" id="PF05175">
    <property type="entry name" value="MTS"/>
    <property type="match status" value="1"/>
</dbReference>
<proteinExistence type="predicted"/>
<evidence type="ECO:0000259" key="6">
    <source>
        <dbReference type="Pfam" id="PF05175"/>
    </source>
</evidence>
<dbReference type="InterPro" id="IPR046977">
    <property type="entry name" value="RsmC/RlmG"/>
</dbReference>
<name>A0ABQ0A1E5_9GAMM</name>
<dbReference type="PANTHER" id="PTHR47816:SF4">
    <property type="entry name" value="RIBOSOMAL RNA SMALL SUBUNIT METHYLTRANSFERASE C"/>
    <property type="match status" value="1"/>
</dbReference>
<feature type="domain" description="Methyltransferase small N-terminal" evidence="7">
    <location>
        <begin position="6"/>
        <end position="156"/>
    </location>
</feature>
<evidence type="ECO:0000256" key="5">
    <source>
        <dbReference type="ARBA" id="ARBA00022691"/>
    </source>
</evidence>
<gene>
    <name evidence="8" type="ORF">NBRC116585_22180</name>
</gene>
<dbReference type="GO" id="GO:0008168">
    <property type="term" value="F:methyltransferase activity"/>
    <property type="evidence" value="ECO:0007669"/>
    <property type="project" value="UniProtKB-KW"/>
</dbReference>
<keyword evidence="5" id="KW-0949">S-adenosyl-L-methionine</keyword>
<dbReference type="InterPro" id="IPR002052">
    <property type="entry name" value="DNA_methylase_N6_adenine_CS"/>
</dbReference>
<keyword evidence="2" id="KW-0698">rRNA processing</keyword>
<keyword evidence="3 8" id="KW-0489">Methyltransferase</keyword>
<keyword evidence="4" id="KW-0808">Transferase</keyword>
<sequence>MSNVYELLLRHPTLFTANTTILGSEARFPAGWVDLLKQEQVHVATPDLQTAEAYQTSLSADRVQFGVPDIAAMSGRKVILLWPKAKAAGQALVSMLSHVTDNCYIVAANDAGGKSIGNAVKPFAESSTKIDSARHCSLWNVQLSKTDQAPNWLRFASSFKAGDLSFMTLPGVFGHGKLDRGTALLLEHVPAPAHGKLLDLGCGSGVIGLTMKARCNALDVTLTDVDAMALRSTELNSARLALETSIAASNGLKSVEGRFDYIFSNPPFHQGKRTDYEFAARLFQDAKRHLNRGGQLWIVANRHLAYEEWATEAFQNAKVMVQAEGFKLICASDGALL</sequence>
<comment type="caution">
    <text evidence="8">The sequence shown here is derived from an EMBL/GenBank/DDBJ whole genome shotgun (WGS) entry which is preliminary data.</text>
</comment>
<dbReference type="PROSITE" id="PS00092">
    <property type="entry name" value="N6_MTASE"/>
    <property type="match status" value="1"/>
</dbReference>
<dbReference type="InterPro" id="IPR013675">
    <property type="entry name" value="Mtase_sm_N"/>
</dbReference>